<protein>
    <submittedName>
        <fullName evidence="1">Phosphopantetheine-binding protein</fullName>
    </submittedName>
</protein>
<name>A0ACC6PTM7_9ACTN</name>
<dbReference type="EMBL" id="JBBKAJ010000022">
    <property type="protein sequence ID" value="MEJ8634744.1"/>
    <property type="molecule type" value="Genomic_DNA"/>
</dbReference>
<gene>
    <name evidence="1" type="ORF">WKI67_15220</name>
</gene>
<dbReference type="Proteomes" id="UP001377168">
    <property type="component" value="Unassembled WGS sequence"/>
</dbReference>
<sequence length="92" mass="9847">MDNTDTRTPTEQDLREVIAPLLGIEPAAIEADANLVVLGLSSLEIMRLVSRWRRNKVLVEFDALVAAPTLNGWLAHFAAGAVPAAAEPEVAS</sequence>
<reference evidence="1" key="1">
    <citation type="submission" date="2024-03" db="EMBL/GenBank/DDBJ databases">
        <title>Novel Streptomyces species of biotechnological and ecological value are a feature of Machair soil.</title>
        <authorList>
            <person name="Prole J.R."/>
            <person name="Goodfellow M."/>
            <person name="Allenby N."/>
            <person name="Ward A.C."/>
        </authorList>
    </citation>
    <scope>NUCLEOTIDE SEQUENCE</scope>
    <source>
        <strain evidence="1">MS2.AVA.5</strain>
    </source>
</reference>
<organism evidence="1 2">
    <name type="scientific">Streptomyces achmelvichensis</name>
    <dbReference type="NCBI Taxonomy" id="3134111"/>
    <lineage>
        <taxon>Bacteria</taxon>
        <taxon>Bacillati</taxon>
        <taxon>Actinomycetota</taxon>
        <taxon>Actinomycetes</taxon>
        <taxon>Kitasatosporales</taxon>
        <taxon>Streptomycetaceae</taxon>
        <taxon>Streptomyces</taxon>
    </lineage>
</organism>
<keyword evidence="2" id="KW-1185">Reference proteome</keyword>
<proteinExistence type="predicted"/>
<comment type="caution">
    <text evidence="1">The sequence shown here is derived from an EMBL/GenBank/DDBJ whole genome shotgun (WGS) entry which is preliminary data.</text>
</comment>
<evidence type="ECO:0000313" key="2">
    <source>
        <dbReference type="Proteomes" id="UP001377168"/>
    </source>
</evidence>
<accession>A0ACC6PTM7</accession>
<evidence type="ECO:0000313" key="1">
    <source>
        <dbReference type="EMBL" id="MEJ8634744.1"/>
    </source>
</evidence>